<reference evidence="9" key="1">
    <citation type="submission" date="2013-10" db="EMBL/GenBank/DDBJ databases">
        <title>Genome sequencing of Onchocerca volvulus.</title>
        <authorList>
            <person name="Cotton J."/>
            <person name="Tsai J."/>
            <person name="Stanley E."/>
            <person name="Tracey A."/>
            <person name="Holroyd N."/>
            <person name="Lustigman S."/>
            <person name="Berriman M."/>
        </authorList>
    </citation>
    <scope>NUCLEOTIDE SEQUENCE</scope>
</reference>
<dbReference type="GO" id="GO:0006883">
    <property type="term" value="P:intracellular sodium ion homeostasis"/>
    <property type="evidence" value="ECO:0007669"/>
    <property type="project" value="TreeGrafter"/>
</dbReference>
<evidence type="ECO:0000256" key="3">
    <source>
        <dbReference type="ARBA" id="ARBA00022692"/>
    </source>
</evidence>
<keyword evidence="6 7" id="KW-0472">Membrane</keyword>
<evidence type="ECO:0000256" key="2">
    <source>
        <dbReference type="ARBA" id="ARBA00005876"/>
    </source>
</evidence>
<evidence type="ECO:0000256" key="1">
    <source>
        <dbReference type="ARBA" id="ARBA00004606"/>
    </source>
</evidence>
<dbReference type="EnsemblMetazoa" id="OVOC3764.1">
    <property type="protein sequence ID" value="OVOC3764.1"/>
    <property type="gene ID" value="WBGene00240573"/>
</dbReference>
<dbReference type="GO" id="GO:0030007">
    <property type="term" value="P:intracellular potassium ion homeostasis"/>
    <property type="evidence" value="ECO:0007669"/>
    <property type="project" value="TreeGrafter"/>
</dbReference>
<evidence type="ECO:0000313" key="8">
    <source>
        <dbReference type="EnsemblMetazoa" id="OVOC3764.2"/>
    </source>
</evidence>
<keyword evidence="4" id="KW-0735">Signal-anchor</keyword>
<evidence type="ECO:0000256" key="6">
    <source>
        <dbReference type="ARBA" id="ARBA00023136"/>
    </source>
</evidence>
<dbReference type="GO" id="GO:1990573">
    <property type="term" value="P:potassium ion import across plasma membrane"/>
    <property type="evidence" value="ECO:0007669"/>
    <property type="project" value="TreeGrafter"/>
</dbReference>
<dbReference type="PANTHER" id="PTHR11523">
    <property type="entry name" value="SODIUM/POTASSIUM-DEPENDENT ATPASE BETA SUBUNIT"/>
    <property type="match status" value="1"/>
</dbReference>
<keyword evidence="9" id="KW-1185">Reference proteome</keyword>
<dbReference type="InterPro" id="IPR038702">
    <property type="entry name" value="Na/K_ATPase_sub_beta_sf"/>
</dbReference>
<keyword evidence="5 7" id="KW-1133">Transmembrane helix</keyword>
<dbReference type="Gene3D" id="2.60.40.1660">
    <property type="entry name" value="Na, k-atpase alpha subunit"/>
    <property type="match status" value="1"/>
</dbReference>
<dbReference type="OMA" id="MMIPNIR"/>
<dbReference type="Proteomes" id="UP000024404">
    <property type="component" value="Unassembled WGS sequence"/>
</dbReference>
<dbReference type="InterPro" id="IPR000402">
    <property type="entry name" value="Na/K_ATPase_sub_beta"/>
</dbReference>
<reference evidence="8" key="2">
    <citation type="submission" date="2018-02" db="UniProtKB">
        <authorList>
            <consortium name="EnsemblMetazoa"/>
        </authorList>
    </citation>
    <scope>IDENTIFICATION</scope>
</reference>
<evidence type="ECO:0000313" key="9">
    <source>
        <dbReference type="Proteomes" id="UP000024404"/>
    </source>
</evidence>
<sequence length="349" mass="40358">MIISSMATMRYECVSNPDSLASVDQTNVYNAEQIEDTALITTHDDNLDQTFTDEITWQNIFQDIRHSQRQQRFCIGIITSMACIMLILLVSLFSGFGKVLFDVVAYKEKSRHGLMMIPNIRKRSLNILYFNARNGTANERYVEEIDNYLTKYAKDQEMMKEFLKICTAQERSDNKHKCTVNIQQQFQSDCSKTTNYGYDSGNPCFLFIFENRLGWKPNMNNEVDYLPFSCRMEYQYSTNIYMNITYYPPLSTPIGSGGFQINLIPNQKITDENGNEIRGEDGNILYTLPPLIMAKMTFRNMLTRNESDNFGPFTIDCRIKDNVAGYQFDNIHKFNGQTAISFDFLAELS</sequence>
<dbReference type="EnsemblMetazoa" id="OVOC3764.2">
    <property type="protein sequence ID" value="OVOC3764.2"/>
    <property type="gene ID" value="WBGene00240573"/>
</dbReference>
<comment type="subcellular location">
    <subcellularLocation>
        <location evidence="1">Membrane</location>
        <topology evidence="1">Single-pass type II membrane protein</topology>
    </subcellularLocation>
</comment>
<dbReference type="AlphaFoldDB" id="A0A2K6VYY5"/>
<feature type="transmembrane region" description="Helical" evidence="7">
    <location>
        <begin position="73"/>
        <end position="96"/>
    </location>
</feature>
<name>A0A2K6VYY5_ONCVO</name>
<protein>
    <recommendedName>
        <fullName evidence="10">Sodium/potassium-transporting ATPase subunit beta</fullName>
    </recommendedName>
</protein>
<proteinExistence type="inferred from homology"/>
<accession>A0A2K6VYY5</accession>
<comment type="similarity">
    <text evidence="2">Belongs to the X(+)/potassium ATPases subunit beta family.</text>
</comment>
<dbReference type="Pfam" id="PF00287">
    <property type="entry name" value="Na_K-ATPase"/>
    <property type="match status" value="1"/>
</dbReference>
<dbReference type="GO" id="GO:0001671">
    <property type="term" value="F:ATPase activator activity"/>
    <property type="evidence" value="ECO:0007669"/>
    <property type="project" value="TreeGrafter"/>
</dbReference>
<evidence type="ECO:0000256" key="5">
    <source>
        <dbReference type="ARBA" id="ARBA00022989"/>
    </source>
</evidence>
<keyword evidence="3 7" id="KW-0812">Transmembrane</keyword>
<evidence type="ECO:0000256" key="7">
    <source>
        <dbReference type="SAM" id="Phobius"/>
    </source>
</evidence>
<evidence type="ECO:0008006" key="10">
    <source>
        <dbReference type="Google" id="ProtNLM"/>
    </source>
</evidence>
<dbReference type="GO" id="GO:0005890">
    <property type="term" value="C:sodium:potassium-exchanging ATPase complex"/>
    <property type="evidence" value="ECO:0007669"/>
    <property type="project" value="InterPro"/>
</dbReference>
<dbReference type="GO" id="GO:0036376">
    <property type="term" value="P:sodium ion export across plasma membrane"/>
    <property type="evidence" value="ECO:0007669"/>
    <property type="project" value="TreeGrafter"/>
</dbReference>
<evidence type="ECO:0000256" key="4">
    <source>
        <dbReference type="ARBA" id="ARBA00022968"/>
    </source>
</evidence>
<dbReference type="PANTHER" id="PTHR11523:SF28">
    <property type="entry name" value="NA_K-ATPASE BETA SUBUNIT ISOFORM 4-RELATED"/>
    <property type="match status" value="1"/>
</dbReference>
<dbReference type="STRING" id="6282.A0A2K6VYY5"/>
<organism evidence="8 9">
    <name type="scientific">Onchocerca volvulus</name>
    <dbReference type="NCBI Taxonomy" id="6282"/>
    <lineage>
        <taxon>Eukaryota</taxon>
        <taxon>Metazoa</taxon>
        <taxon>Ecdysozoa</taxon>
        <taxon>Nematoda</taxon>
        <taxon>Chromadorea</taxon>
        <taxon>Rhabditida</taxon>
        <taxon>Spirurina</taxon>
        <taxon>Spiruromorpha</taxon>
        <taxon>Filarioidea</taxon>
        <taxon>Onchocercidae</taxon>
        <taxon>Onchocerca</taxon>
    </lineage>
</organism>
<dbReference type="EMBL" id="CMVM020000121">
    <property type="status" value="NOT_ANNOTATED_CDS"/>
    <property type="molecule type" value="Genomic_DNA"/>
</dbReference>